<feature type="compositionally biased region" description="Low complexity" evidence="18">
    <location>
        <begin position="2377"/>
        <end position="2388"/>
    </location>
</feature>
<keyword evidence="10 19" id="KW-1133">Transmembrane helix</keyword>
<feature type="transmembrane region" description="Helical" evidence="19">
    <location>
        <begin position="1942"/>
        <end position="1961"/>
    </location>
</feature>
<feature type="region of interest" description="Disordered" evidence="18">
    <location>
        <begin position="238"/>
        <end position="339"/>
    </location>
</feature>
<feature type="region of interest" description="Disordered" evidence="18">
    <location>
        <begin position="94"/>
        <end position="127"/>
    </location>
</feature>
<evidence type="ECO:0000256" key="9">
    <source>
        <dbReference type="ARBA" id="ARBA00022882"/>
    </source>
</evidence>
<dbReference type="Gene3D" id="1.10.287.70">
    <property type="match status" value="4"/>
</dbReference>
<evidence type="ECO:0000259" key="20">
    <source>
        <dbReference type="PROSITE" id="PS50222"/>
    </source>
</evidence>
<dbReference type="PRINTS" id="PR00167">
    <property type="entry name" value="CACHANNEL"/>
</dbReference>
<evidence type="ECO:0000256" key="15">
    <source>
        <dbReference type="ARBA" id="ARBA00061395"/>
    </source>
</evidence>
<feature type="transmembrane region" description="Helical" evidence="19">
    <location>
        <begin position="1818"/>
        <end position="1839"/>
    </location>
</feature>
<dbReference type="GO" id="GO:0008331">
    <property type="term" value="F:high voltage-gated calcium channel activity"/>
    <property type="evidence" value="ECO:0007669"/>
    <property type="project" value="TreeGrafter"/>
</dbReference>
<evidence type="ECO:0000256" key="2">
    <source>
        <dbReference type="ARBA" id="ARBA00022448"/>
    </source>
</evidence>
<keyword evidence="22" id="KW-1185">Reference proteome</keyword>
<dbReference type="InterPro" id="IPR027359">
    <property type="entry name" value="Volt_channel_dom_sf"/>
</dbReference>
<keyword evidence="14" id="KW-0407">Ion channel</keyword>
<comment type="similarity">
    <text evidence="15 17">Belongs to the calcium channel alpha-1 subunit (TC 1.A.1.11) family.</text>
</comment>
<feature type="compositionally biased region" description="Polar residues" evidence="18">
    <location>
        <begin position="2420"/>
        <end position="2436"/>
    </location>
</feature>
<keyword evidence="13" id="KW-0325">Glycoprotein</keyword>
<feature type="compositionally biased region" description="Basic residues" evidence="18">
    <location>
        <begin position="102"/>
        <end position="111"/>
    </location>
</feature>
<protein>
    <recommendedName>
        <fullName evidence="16">Calcium-channel protein CCH1</fullName>
    </recommendedName>
</protein>
<dbReference type="OrthoDB" id="416585at2759"/>
<feature type="transmembrane region" description="Helical" evidence="19">
    <location>
        <begin position="2025"/>
        <end position="2049"/>
    </location>
</feature>
<organism evidence="21 22">
    <name type="scientific">Absidia repens</name>
    <dbReference type="NCBI Taxonomy" id="90262"/>
    <lineage>
        <taxon>Eukaryota</taxon>
        <taxon>Fungi</taxon>
        <taxon>Fungi incertae sedis</taxon>
        <taxon>Mucoromycota</taxon>
        <taxon>Mucoromycotina</taxon>
        <taxon>Mucoromycetes</taxon>
        <taxon>Mucorales</taxon>
        <taxon>Cunninghamellaceae</taxon>
        <taxon>Absidia</taxon>
    </lineage>
</organism>
<feature type="compositionally biased region" description="Acidic residues" evidence="18">
    <location>
        <begin position="1043"/>
        <end position="1052"/>
    </location>
</feature>
<dbReference type="Pfam" id="PF00520">
    <property type="entry name" value="Ion_trans"/>
    <property type="match status" value="4"/>
</dbReference>
<dbReference type="GO" id="GO:0098703">
    <property type="term" value="P:calcium ion import across plasma membrane"/>
    <property type="evidence" value="ECO:0007669"/>
    <property type="project" value="TreeGrafter"/>
</dbReference>
<feature type="compositionally biased region" description="Low complexity" evidence="18">
    <location>
        <begin position="301"/>
        <end position="337"/>
    </location>
</feature>
<feature type="transmembrane region" description="Helical" evidence="19">
    <location>
        <begin position="1739"/>
        <end position="1761"/>
    </location>
</feature>
<feature type="compositionally biased region" description="Polar residues" evidence="18">
    <location>
        <begin position="1021"/>
        <end position="1030"/>
    </location>
</feature>
<evidence type="ECO:0000256" key="8">
    <source>
        <dbReference type="ARBA" id="ARBA00022837"/>
    </source>
</evidence>
<dbReference type="Gene3D" id="1.10.238.10">
    <property type="entry name" value="EF-hand"/>
    <property type="match status" value="1"/>
</dbReference>
<keyword evidence="12 19" id="KW-0472">Membrane</keyword>
<feature type="transmembrane region" description="Helical" evidence="19">
    <location>
        <begin position="823"/>
        <end position="850"/>
    </location>
</feature>
<feature type="region of interest" description="Disordered" evidence="18">
    <location>
        <begin position="1021"/>
        <end position="1052"/>
    </location>
</feature>
<evidence type="ECO:0000256" key="11">
    <source>
        <dbReference type="ARBA" id="ARBA00023065"/>
    </source>
</evidence>
<dbReference type="Proteomes" id="UP000193560">
    <property type="component" value="Unassembled WGS sequence"/>
</dbReference>
<feature type="compositionally biased region" description="Polar residues" evidence="18">
    <location>
        <begin position="646"/>
        <end position="660"/>
    </location>
</feature>
<feature type="transmembrane region" description="Helical" evidence="19">
    <location>
        <begin position="1490"/>
        <end position="1508"/>
    </location>
</feature>
<evidence type="ECO:0000256" key="10">
    <source>
        <dbReference type="ARBA" id="ARBA00022989"/>
    </source>
</evidence>
<evidence type="ECO:0000256" key="13">
    <source>
        <dbReference type="ARBA" id="ARBA00023180"/>
    </source>
</evidence>
<feature type="transmembrane region" description="Helical" evidence="19">
    <location>
        <begin position="1851"/>
        <end position="1870"/>
    </location>
</feature>
<feature type="domain" description="EF-hand" evidence="20">
    <location>
        <begin position="2068"/>
        <end position="2103"/>
    </location>
</feature>
<feature type="compositionally biased region" description="Basic and acidic residues" evidence="18">
    <location>
        <begin position="616"/>
        <end position="627"/>
    </location>
</feature>
<feature type="compositionally biased region" description="Polar residues" evidence="18">
    <location>
        <begin position="391"/>
        <end position="406"/>
    </location>
</feature>
<feature type="region of interest" description="Disordered" evidence="18">
    <location>
        <begin position="605"/>
        <end position="724"/>
    </location>
</feature>
<dbReference type="STRING" id="90262.A0A1X2J145"/>
<feature type="transmembrane region" description="Helical" evidence="19">
    <location>
        <begin position="1558"/>
        <end position="1578"/>
    </location>
</feature>
<dbReference type="PROSITE" id="PS50222">
    <property type="entry name" value="EF_HAND_2"/>
    <property type="match status" value="1"/>
</dbReference>
<dbReference type="GO" id="GO:0005891">
    <property type="term" value="C:voltage-gated calcium channel complex"/>
    <property type="evidence" value="ECO:0007669"/>
    <property type="project" value="InterPro"/>
</dbReference>
<feature type="transmembrane region" description="Helical" evidence="19">
    <location>
        <begin position="1280"/>
        <end position="1302"/>
    </location>
</feature>
<dbReference type="GO" id="GO:0005509">
    <property type="term" value="F:calcium ion binding"/>
    <property type="evidence" value="ECO:0007669"/>
    <property type="project" value="InterPro"/>
</dbReference>
<feature type="compositionally biased region" description="Low complexity" evidence="18">
    <location>
        <begin position="670"/>
        <end position="687"/>
    </location>
</feature>
<keyword evidence="8 17" id="KW-0106">Calcium</keyword>
<evidence type="ECO:0000256" key="1">
    <source>
        <dbReference type="ARBA" id="ARBA00004651"/>
    </source>
</evidence>
<dbReference type="InterPro" id="IPR002048">
    <property type="entry name" value="EF_hand_dom"/>
</dbReference>
<feature type="transmembrane region" description="Helical" evidence="19">
    <location>
        <begin position="1085"/>
        <end position="1104"/>
    </location>
</feature>
<dbReference type="EMBL" id="MCGE01000001">
    <property type="protein sequence ID" value="ORZ25579.1"/>
    <property type="molecule type" value="Genomic_DNA"/>
</dbReference>
<feature type="transmembrane region" description="Helical" evidence="19">
    <location>
        <begin position="1529"/>
        <end position="1552"/>
    </location>
</feature>
<feature type="transmembrane region" description="Helical" evidence="19">
    <location>
        <begin position="971"/>
        <end position="997"/>
    </location>
</feature>
<name>A0A1X2J145_9FUNG</name>
<dbReference type="InterPro" id="IPR002077">
    <property type="entry name" value="VDCCAlpha1"/>
</dbReference>
<feature type="compositionally biased region" description="Polar residues" evidence="18">
    <location>
        <begin position="359"/>
        <end position="383"/>
    </location>
</feature>
<evidence type="ECO:0000256" key="17">
    <source>
        <dbReference type="RuleBase" id="RU003808"/>
    </source>
</evidence>
<evidence type="ECO:0000256" key="7">
    <source>
        <dbReference type="ARBA" id="ARBA00022692"/>
    </source>
</evidence>
<evidence type="ECO:0000256" key="12">
    <source>
        <dbReference type="ARBA" id="ARBA00023136"/>
    </source>
</evidence>
<dbReference type="FunFam" id="1.10.287.70:FF:000093">
    <property type="entry name" value="Calcium channel subunit Cch1"/>
    <property type="match status" value="1"/>
</dbReference>
<dbReference type="PANTHER" id="PTHR45628:SF7">
    <property type="entry name" value="VOLTAGE-DEPENDENT CALCIUM CHANNEL TYPE A SUBUNIT ALPHA-1"/>
    <property type="match status" value="1"/>
</dbReference>
<evidence type="ECO:0000256" key="14">
    <source>
        <dbReference type="ARBA" id="ARBA00023303"/>
    </source>
</evidence>
<sequence>MSSRRHTLRRRRSIASGHIFRPIAYHHDTLNIPHATSRASMESDESGAHEHSSMGRLSGKYYSSSSQRTIPYSERTFSEDNTGNFQSTIGKSIASASVSSHVPRHRRRSTQRRLSVTKQSSRPSYHHPSHYHYQHLKPAALNFKSRQTPAFLKEKRLSKLLTISRTSSSTNKKNISHFQHVGFAFIQKLWTNIHSLLSNMANRVIDTRSCELAPTKMTVSDIKALATFMQALRKEPASLLPPDYESDNIGQSELQKRTSRGLANPLVPRPDSTDLLVQEETTDDHSQRSSLNEHSLHGDNNDNNNNYNNNSSNFDSSRSSSSVSSNNNSNSNVSPSVTPYRRQRLGSLGKIFPYAPNFVGSSSQQQSTFSHISSGQALDTPSPQRLADPQDTVSIPSPSHLSTDWNTSLQQPADGSFFTSRFKHLADTISYVFKPRDDNSVRPAVDSGFGQGSFVSDNNDRDDHDGENDGDGDENASVILFDGWSLWLFSPSSKIRLYLWMVIASRWYEVFSLLLLFTQWLALSCIPIHNHQQKTSFSSIQTPILCAINGVVLFEIVAKIIVYGFAIQKPSTKQPDFGQNIKEWIRITLWGQVPSEDSSINETAAAAGAAAPMLHRQSEQDDQKPNFDRQPYPSPGSPSSSIHSAVYSQRSEANSRQAPWNSPILRPDVNTNSNSSDSNRHSQQQQNASAEPENQLSPTSPHQQRPRSRHGAHGHEDDGGVSPLPLSIVSSDRLSLQHSLHNEASSDKSNNPSLDFLKISHRPFLGSARSSLDLVSVIAFWLHMLLLDMDSLVSILAAFSSLRVLRFLTMTEGTTIIMQSLRICFDILCNVLGFFAFFWLLFSLLALFLFTNSFSRRCAIIPDGGLYKGIQNLTYTNPEQRCNSYYHTESRQLGIFDIDSGYLISSRSLDGYTCKLGQACVQSAENLPGWSYINYDNIFYSMLNVFTVVSTENWTDLMYMSQDSVSTLASSIFYCFCLYLMTFILVPMFIAVITTSFSNLRGTLRQSAFARNRKTRILLSPSKTMDGSGNTKDHQPRANDNETGGEGDANNDDWEYEGYHRTSYTFKRRSHRLQRWMNTMVSSKWFVLFGSTLVVINTVTMAVYSTTLPGKQTLKMYLIECGFCFVFLIEIMLRIFGSGNLARFWHSTRNKVDFVILAGSLFNTLLVPRSSKLHQFLQIFVLARSYRLFYFFPGVLQLLSDVIGDGQGIINLTSFTFIVLFLFSPIAMQLFGGDFRTVASVDDPVMRFDNFYQSFLSLFQIMTGENWTDILYDAMKSQSYTVVAFAGLFMLFLYFAIHYLVLNLFIAVIMENFDLDEDEIRQIQIKKYIRQHRWQPEYFQLDIISRFLLPVFVKQDQRRLKVGDLPQSLVATVTKTEFQDFLVEEDEQELQRSYSHQSTRSNSLGRRKSLRRTVSNASVISTQTLAPGDIFVNQVPSDQPVKYGDEYELNVAKENKDVVLENMNLFRSMVLLKSNNPIRQWTAKATSHRTYTAMMMALLCLSLVMAIYTDSQFRTLHSGATLVMEYIQIGLLVIFFLDILVRMVNSGIIMLPESYLRNIWNVLDFMSLIAQVVVMLFWKHDVVEGASILRCLRTLRSMHLVHYIQGMRVIFLDIMYGLPKLMDAVTLNIIVFLPFAIYGCFIFAGRFSLCNDSDVTNMNGCAGEYSSSEDDNQGIFLPRVWRNPYDYSFDTFDKALLHLFECASGEGWILSLFTAMSVAPTMNEQPKFDWFSSSVWYSLYYIVFMFVASLCTIQLFIGVFLEAFKQRSGISSLTNAQRQFQDLQRQLSLIKPSRNAERPDGYIRAMCYDLVIDRRGKFAQIMAFVSMANIVVFASRFLHQPSWMSNLQERLYHGLLFIYTLEIFIKVLGLGPNKMTSSRWNIYDITIVTWAIVTSILKVLLYESFTLEVMFDLAQIGIAFRLAQRIDSLDTLLRATQKALPSIGYVTGAFVLVMLCFAVIFQELFDWTRYGPYGHHNANFRSLPTALLTLFRITTGENWDFMMHDYAVQPPYCVQGKDCGSPIAAYTLFIIFYVVCTYIFVNLFTVVVINNFSFTFDKRNKFTLLTRTDLRHYKNAWEEYDPKATGFIQKDDVPGFLRSLQGTLSMRIYKKSHNLATLLKASDQMDADVTHLASVPLSSSRLQNQFASNNILGERYYNYYEVNKKLSTMDIPTVRTNKEEYNRVYQEIQLLTTSRGIAFHEMLQILALRLVDPTKALTFVGFVEWSRQQEVIRKKLATEKATNAVNMLIQRRHYIKERKQMRNDQMMDMSLYADWPSPSSGVSSTGSTDYELQRHSSVVIDAPSGGFPFGGDQSISASNLNSVSSPGHSRQQSSTSLHSGSPVPEIIVDQPATQQQQHLAPSHVAPNTMLHPSPLATTTSSPGNSNSPKLQPHPLVHPTSPLRIQDTSPLQPIPDREPRSLNSPVSSSDPHRPSQNFELSDRLWRDMIHQNWQPETDTEHAIKKEDGGVDTFTVFYALDSTMEDMELPDVNEIVGQLEHNTWSDLLRQESSDRSQEWKT</sequence>
<feature type="transmembrane region" description="Helical" evidence="19">
    <location>
        <begin position="1208"/>
        <end position="1231"/>
    </location>
</feature>
<feature type="compositionally biased region" description="Polar residues" evidence="18">
    <location>
        <begin position="688"/>
        <end position="703"/>
    </location>
</feature>
<keyword evidence="11" id="KW-0406">Ion transport</keyword>
<comment type="subcellular location">
    <subcellularLocation>
        <location evidence="1">Cell membrane</location>
        <topology evidence="1">Multi-pass membrane protein</topology>
    </subcellularLocation>
    <subcellularLocation>
        <location evidence="17">Membrane</location>
        <topology evidence="17">Multi-pass membrane protein</topology>
    </subcellularLocation>
</comment>
<keyword evidence="3" id="KW-1003">Cell membrane</keyword>
<evidence type="ECO:0000256" key="5">
    <source>
        <dbReference type="ARBA" id="ARBA00022568"/>
    </source>
</evidence>
<feature type="compositionally biased region" description="Basic and acidic residues" evidence="18">
    <location>
        <begin position="1031"/>
        <end position="1040"/>
    </location>
</feature>
<feature type="transmembrane region" description="Helical" evidence="19">
    <location>
        <begin position="1882"/>
        <end position="1902"/>
    </location>
</feature>
<keyword evidence="6 17" id="KW-0107">Calcium channel</keyword>
<keyword evidence="2" id="KW-0813">Transport</keyword>
<feature type="compositionally biased region" description="Low complexity" evidence="18">
    <location>
        <begin position="2314"/>
        <end position="2325"/>
    </location>
</feature>
<keyword evidence="9 17" id="KW-0851">Voltage-gated channel</keyword>
<feature type="compositionally biased region" description="Polar residues" evidence="18">
    <location>
        <begin position="2326"/>
        <end position="2339"/>
    </location>
</feature>
<feature type="transmembrane region" description="Helical" evidence="19">
    <location>
        <begin position="1116"/>
        <end position="1133"/>
    </location>
</feature>
<dbReference type="SUPFAM" id="SSF81324">
    <property type="entry name" value="Voltage-gated potassium channels"/>
    <property type="match status" value="4"/>
</dbReference>
<feature type="transmembrane region" description="Helical" evidence="19">
    <location>
        <begin position="1695"/>
        <end position="1719"/>
    </location>
</feature>
<feature type="region of interest" description="Disordered" evidence="18">
    <location>
        <begin position="442"/>
        <end position="472"/>
    </location>
</feature>
<evidence type="ECO:0000313" key="21">
    <source>
        <dbReference type="EMBL" id="ORZ25579.1"/>
    </source>
</evidence>
<keyword evidence="4" id="KW-0597">Phosphoprotein</keyword>
<dbReference type="PANTHER" id="PTHR45628">
    <property type="entry name" value="VOLTAGE-DEPENDENT CALCIUM CHANNEL TYPE A SUBUNIT ALPHA-1"/>
    <property type="match status" value="1"/>
</dbReference>
<evidence type="ECO:0000256" key="19">
    <source>
        <dbReference type="SAM" id="Phobius"/>
    </source>
</evidence>
<gene>
    <name evidence="21" type="ORF">BCR42DRAFT_445346</name>
</gene>
<evidence type="ECO:0000313" key="22">
    <source>
        <dbReference type="Proteomes" id="UP000193560"/>
    </source>
</evidence>
<evidence type="ECO:0000256" key="16">
    <source>
        <dbReference type="ARBA" id="ARBA00067459"/>
    </source>
</evidence>
<evidence type="ECO:0000256" key="4">
    <source>
        <dbReference type="ARBA" id="ARBA00022553"/>
    </source>
</evidence>
<keyword evidence="5 17" id="KW-0109">Calcium transport</keyword>
<feature type="region of interest" description="Disordered" evidence="18">
    <location>
        <begin position="2303"/>
        <end position="2436"/>
    </location>
</feature>
<comment type="caution">
    <text evidence="21">The sequence shown here is derived from an EMBL/GenBank/DDBJ whole genome shotgun (WGS) entry which is preliminary data.</text>
</comment>
<feature type="region of interest" description="Disordered" evidence="18">
    <location>
        <begin position="37"/>
        <end position="64"/>
    </location>
</feature>
<evidence type="ECO:0000256" key="3">
    <source>
        <dbReference type="ARBA" id="ARBA00022475"/>
    </source>
</evidence>
<evidence type="ECO:0000256" key="6">
    <source>
        <dbReference type="ARBA" id="ARBA00022673"/>
    </source>
</evidence>
<reference evidence="21 22" key="1">
    <citation type="submission" date="2016-07" db="EMBL/GenBank/DDBJ databases">
        <title>Pervasive Adenine N6-methylation of Active Genes in Fungi.</title>
        <authorList>
            <consortium name="DOE Joint Genome Institute"/>
            <person name="Mondo S.J."/>
            <person name="Dannebaum R.O."/>
            <person name="Kuo R.C."/>
            <person name="Labutti K."/>
            <person name="Haridas S."/>
            <person name="Kuo A."/>
            <person name="Salamov A."/>
            <person name="Ahrendt S.R."/>
            <person name="Lipzen A."/>
            <person name="Sullivan W."/>
            <person name="Andreopoulos W.B."/>
            <person name="Clum A."/>
            <person name="Lindquist E."/>
            <person name="Daum C."/>
            <person name="Ramamoorthy G.K."/>
            <person name="Gryganskyi A."/>
            <person name="Culley D."/>
            <person name="Magnuson J.K."/>
            <person name="James T.Y."/>
            <person name="O'Malley M.A."/>
            <person name="Stajich J.E."/>
            <person name="Spatafora J.W."/>
            <person name="Visel A."/>
            <person name="Grigoriev I.V."/>
        </authorList>
    </citation>
    <scope>NUCLEOTIDE SEQUENCE [LARGE SCALE GENOMIC DNA]</scope>
    <source>
        <strain evidence="21 22">NRRL 1336</strain>
    </source>
</reference>
<dbReference type="InterPro" id="IPR050599">
    <property type="entry name" value="VDCC_alpha-1_subunit"/>
</dbReference>
<proteinExistence type="inferred from homology"/>
<feature type="transmembrane region" description="Helical" evidence="19">
    <location>
        <begin position="792"/>
        <end position="811"/>
    </location>
</feature>
<keyword evidence="7 19" id="KW-0812">Transmembrane</keyword>
<feature type="region of interest" description="Disordered" evidence="18">
    <location>
        <begin position="359"/>
        <end position="406"/>
    </location>
</feature>
<accession>A0A1X2J145</accession>
<dbReference type="Gene3D" id="1.20.120.350">
    <property type="entry name" value="Voltage-gated potassium channels. Chain C"/>
    <property type="match status" value="3"/>
</dbReference>
<dbReference type="InterPro" id="IPR005821">
    <property type="entry name" value="Ion_trans_dom"/>
</dbReference>
<evidence type="ECO:0000256" key="18">
    <source>
        <dbReference type="SAM" id="MobiDB-lite"/>
    </source>
</evidence>
<feature type="transmembrane region" description="Helical" evidence="19">
    <location>
        <begin position="1624"/>
        <end position="1644"/>
    </location>
</feature>